<comment type="catalytic activity">
    <reaction evidence="7 8">
        <text>cytidine(34) in tRNA(Ile2) + L-lysine + ATP = lysidine(34) in tRNA(Ile2) + AMP + diphosphate + H(+)</text>
        <dbReference type="Rhea" id="RHEA:43744"/>
        <dbReference type="Rhea" id="RHEA-COMP:10625"/>
        <dbReference type="Rhea" id="RHEA-COMP:10670"/>
        <dbReference type="ChEBI" id="CHEBI:15378"/>
        <dbReference type="ChEBI" id="CHEBI:30616"/>
        <dbReference type="ChEBI" id="CHEBI:32551"/>
        <dbReference type="ChEBI" id="CHEBI:33019"/>
        <dbReference type="ChEBI" id="CHEBI:82748"/>
        <dbReference type="ChEBI" id="CHEBI:83665"/>
        <dbReference type="ChEBI" id="CHEBI:456215"/>
        <dbReference type="EC" id="6.3.4.19"/>
    </reaction>
</comment>
<keyword evidence="11" id="KW-1185">Reference proteome</keyword>
<dbReference type="Pfam" id="PF01171">
    <property type="entry name" value="ATP_bind_3"/>
    <property type="match status" value="1"/>
</dbReference>
<accession>A0A0S7BS33</accession>
<evidence type="ECO:0000256" key="4">
    <source>
        <dbReference type="ARBA" id="ARBA00022694"/>
    </source>
</evidence>
<proteinExistence type="inferred from homology"/>
<keyword evidence="4 8" id="KW-0819">tRNA processing</keyword>
<name>A0A0S7BS33_9BACT</name>
<dbReference type="SMART" id="SM00977">
    <property type="entry name" value="TilS_C"/>
    <property type="match status" value="1"/>
</dbReference>
<dbReference type="OrthoDB" id="9807403at2"/>
<evidence type="ECO:0000256" key="7">
    <source>
        <dbReference type="ARBA" id="ARBA00048539"/>
    </source>
</evidence>
<dbReference type="SUPFAM" id="SSF56037">
    <property type="entry name" value="PheT/TilS domain"/>
    <property type="match status" value="1"/>
</dbReference>
<keyword evidence="3 8" id="KW-0436">Ligase</keyword>
<dbReference type="EMBL" id="DF968182">
    <property type="protein sequence ID" value="GAP43578.1"/>
    <property type="molecule type" value="Genomic_DNA"/>
</dbReference>
<comment type="domain">
    <text evidence="8">The N-terminal region contains the highly conserved SGGXDS motif, predicted to be a P-loop motif involved in ATP binding.</text>
</comment>
<evidence type="ECO:0000313" key="11">
    <source>
        <dbReference type="Proteomes" id="UP000053091"/>
    </source>
</evidence>
<dbReference type="NCBIfam" id="TIGR02433">
    <property type="entry name" value="lysidine_TilS_C"/>
    <property type="match status" value="1"/>
</dbReference>
<evidence type="ECO:0000256" key="6">
    <source>
        <dbReference type="ARBA" id="ARBA00022840"/>
    </source>
</evidence>
<dbReference type="CDD" id="cd01992">
    <property type="entry name" value="TilS_N"/>
    <property type="match status" value="1"/>
</dbReference>
<feature type="domain" description="Lysidine-tRNA(Ile) synthetase C-terminal" evidence="9">
    <location>
        <begin position="391"/>
        <end position="463"/>
    </location>
</feature>
<evidence type="ECO:0000256" key="5">
    <source>
        <dbReference type="ARBA" id="ARBA00022741"/>
    </source>
</evidence>
<comment type="subcellular location">
    <subcellularLocation>
        <location evidence="1 8">Cytoplasm</location>
    </subcellularLocation>
</comment>
<dbReference type="InterPro" id="IPR012094">
    <property type="entry name" value="tRNA_Ile_lys_synt"/>
</dbReference>
<dbReference type="GO" id="GO:0005737">
    <property type="term" value="C:cytoplasm"/>
    <property type="evidence" value="ECO:0007669"/>
    <property type="project" value="UniProtKB-SubCell"/>
</dbReference>
<dbReference type="PANTHER" id="PTHR43033:SF1">
    <property type="entry name" value="TRNA(ILE)-LYSIDINE SYNTHASE-RELATED"/>
    <property type="match status" value="1"/>
</dbReference>
<dbReference type="PATRIC" id="fig|1678841.3.peg.1926"/>
<evidence type="ECO:0000256" key="8">
    <source>
        <dbReference type="HAMAP-Rule" id="MF_01161"/>
    </source>
</evidence>
<comment type="function">
    <text evidence="8">Ligates lysine onto the cytidine present at position 34 of the AUA codon-specific tRNA(Ile) that contains the anticodon CAU, in an ATP-dependent manner. Cytidine is converted to lysidine, thus changing the amino acid specificity of the tRNA from methionine to isoleucine.</text>
</comment>
<dbReference type="PANTHER" id="PTHR43033">
    <property type="entry name" value="TRNA(ILE)-LYSIDINE SYNTHASE-RELATED"/>
    <property type="match status" value="1"/>
</dbReference>
<dbReference type="SUPFAM" id="SSF52402">
    <property type="entry name" value="Adenine nucleotide alpha hydrolases-like"/>
    <property type="match status" value="1"/>
</dbReference>
<dbReference type="InterPro" id="IPR011063">
    <property type="entry name" value="TilS/TtcA_N"/>
</dbReference>
<dbReference type="InterPro" id="IPR014729">
    <property type="entry name" value="Rossmann-like_a/b/a_fold"/>
</dbReference>
<sequence length="467" mass="53804">MLKHVTDYYCKIFTIPHFLYFCTMIEQFRQHIADFRLFEPGDPVLLAISGGVDSMVMAELFHRAGYNFAIAHCNFGLRGAESNQDERFVASIADSYGVKLFVKHFKTREYAGFNKISVQMAARTLRYEWFDELLATEGFKTVATAHHLDDQIETFFINILRGTGISGLHGILANRRGIVHPMMFAYRRQIEEFAGDEAIGFREDSSNRSSKYLRNKIRHDLMPLLGEINPEFRKTITFTIDRMRETEQLLDNYLAVVRERVMVENPDNITFRISELLKLSPADVYLFELLQPYGFNRSVTDEIVRGLQDIPGKQYFSQTHRLLKDRELLILTESGPAGSQPAGEVLIEEGTTEIKKPVQLRFSVLRNDENLNISKSGAVAMLDAGKINWPLRLRKWKEGDTFVPYGMTNNKKLSDYFIDNKFSIVEKENAWLLISGNEIAWLIGHRIGNRFRIDPGTEHVLRIELLD</sequence>
<dbReference type="GO" id="GO:0032267">
    <property type="term" value="F:tRNA(Ile)-lysidine synthase activity"/>
    <property type="evidence" value="ECO:0007669"/>
    <property type="project" value="UniProtKB-EC"/>
</dbReference>
<dbReference type="GO" id="GO:0005524">
    <property type="term" value="F:ATP binding"/>
    <property type="evidence" value="ECO:0007669"/>
    <property type="project" value="UniProtKB-UniRule"/>
</dbReference>
<dbReference type="EC" id="6.3.4.19" evidence="8"/>
<evidence type="ECO:0000313" key="10">
    <source>
        <dbReference type="EMBL" id="GAP43578.1"/>
    </source>
</evidence>
<reference evidence="10" key="1">
    <citation type="journal article" date="2015" name="Genome Announc.">
        <title>Draft Genome Sequence of Bacteroidales Strain TBC1, a Novel Isolate from a Methanogenic Wastewater Treatment System.</title>
        <authorList>
            <person name="Tourlousse D.M."/>
            <person name="Matsuura N."/>
            <person name="Sun L."/>
            <person name="Toyonaga M."/>
            <person name="Kuroda K."/>
            <person name="Ohashi A."/>
            <person name="Cruz R."/>
            <person name="Yamaguchi T."/>
            <person name="Sekiguchi Y."/>
        </authorList>
    </citation>
    <scope>NUCLEOTIDE SEQUENCE [LARGE SCALE GENOMIC DNA]</scope>
    <source>
        <strain evidence="10">TBC1</strain>
    </source>
</reference>
<dbReference type="AlphaFoldDB" id="A0A0S7BS33"/>
<dbReference type="Gene3D" id="3.40.50.620">
    <property type="entry name" value="HUPs"/>
    <property type="match status" value="1"/>
</dbReference>
<dbReference type="Pfam" id="PF11734">
    <property type="entry name" value="TilS_C"/>
    <property type="match status" value="1"/>
</dbReference>
<dbReference type="InterPro" id="IPR012795">
    <property type="entry name" value="tRNA_Ile_lys_synt_N"/>
</dbReference>
<comment type="similarity">
    <text evidence="8">Belongs to the tRNA(Ile)-lysidine synthase family.</text>
</comment>
<dbReference type="Proteomes" id="UP000053091">
    <property type="component" value="Unassembled WGS sequence"/>
</dbReference>
<dbReference type="NCBIfam" id="TIGR02432">
    <property type="entry name" value="lysidine_TilS_N"/>
    <property type="match status" value="1"/>
</dbReference>
<keyword evidence="6 8" id="KW-0067">ATP-binding</keyword>
<evidence type="ECO:0000256" key="3">
    <source>
        <dbReference type="ARBA" id="ARBA00022598"/>
    </source>
</evidence>
<dbReference type="GO" id="GO:0006400">
    <property type="term" value="P:tRNA modification"/>
    <property type="evidence" value="ECO:0007669"/>
    <property type="project" value="UniProtKB-UniRule"/>
</dbReference>
<keyword evidence="2 8" id="KW-0963">Cytoplasm</keyword>
<evidence type="ECO:0000256" key="1">
    <source>
        <dbReference type="ARBA" id="ARBA00004496"/>
    </source>
</evidence>
<keyword evidence="5 8" id="KW-0547">Nucleotide-binding</keyword>
<dbReference type="HAMAP" id="MF_01161">
    <property type="entry name" value="tRNA_Ile_lys_synt"/>
    <property type="match status" value="1"/>
</dbReference>
<evidence type="ECO:0000256" key="2">
    <source>
        <dbReference type="ARBA" id="ARBA00022490"/>
    </source>
</evidence>
<dbReference type="InterPro" id="IPR012796">
    <property type="entry name" value="Lysidine-tRNA-synth_C"/>
</dbReference>
<gene>
    <name evidence="8" type="primary">tilS</name>
    <name evidence="10" type="ORF">TBC1_111734</name>
</gene>
<evidence type="ECO:0000259" key="9">
    <source>
        <dbReference type="SMART" id="SM00977"/>
    </source>
</evidence>
<protein>
    <recommendedName>
        <fullName evidence="8">tRNA(Ile)-lysidine synthase</fullName>
        <ecNumber evidence="8">6.3.4.19</ecNumber>
    </recommendedName>
    <alternativeName>
        <fullName evidence="8">tRNA(Ile)-2-lysyl-cytidine synthase</fullName>
    </alternativeName>
    <alternativeName>
        <fullName evidence="8">tRNA(Ile)-lysidine synthetase</fullName>
    </alternativeName>
</protein>
<organism evidence="10">
    <name type="scientific">Lentimicrobium saccharophilum</name>
    <dbReference type="NCBI Taxonomy" id="1678841"/>
    <lineage>
        <taxon>Bacteria</taxon>
        <taxon>Pseudomonadati</taxon>
        <taxon>Bacteroidota</taxon>
        <taxon>Bacteroidia</taxon>
        <taxon>Bacteroidales</taxon>
        <taxon>Lentimicrobiaceae</taxon>
        <taxon>Lentimicrobium</taxon>
    </lineage>
</organism>
<feature type="binding site" evidence="8">
    <location>
        <begin position="49"/>
        <end position="54"/>
    </location>
    <ligand>
        <name>ATP</name>
        <dbReference type="ChEBI" id="CHEBI:30616"/>
    </ligand>
</feature>
<dbReference type="STRING" id="1678841.TBC1_111734"/>